<organism evidence="2 3">
    <name type="scientific">Rhizoctonia solani</name>
    <dbReference type="NCBI Taxonomy" id="456999"/>
    <lineage>
        <taxon>Eukaryota</taxon>
        <taxon>Fungi</taxon>
        <taxon>Dikarya</taxon>
        <taxon>Basidiomycota</taxon>
        <taxon>Agaricomycotina</taxon>
        <taxon>Agaricomycetes</taxon>
        <taxon>Cantharellales</taxon>
        <taxon>Ceratobasidiaceae</taxon>
        <taxon>Rhizoctonia</taxon>
    </lineage>
</organism>
<dbReference type="Proteomes" id="UP000044841">
    <property type="component" value="Unassembled WGS sequence"/>
</dbReference>
<proteinExistence type="predicted"/>
<dbReference type="Pfam" id="PF00069">
    <property type="entry name" value="Pkinase"/>
    <property type="match status" value="1"/>
</dbReference>
<keyword evidence="3" id="KW-1185">Reference proteome</keyword>
<protein>
    <recommendedName>
        <fullName evidence="1">Protein kinase domain-containing protein</fullName>
    </recommendedName>
</protein>
<dbReference type="GO" id="GO:0005737">
    <property type="term" value="C:cytoplasm"/>
    <property type="evidence" value="ECO:0007669"/>
    <property type="project" value="TreeGrafter"/>
</dbReference>
<dbReference type="EMBL" id="CYGV01000557">
    <property type="protein sequence ID" value="CUA68846.1"/>
    <property type="molecule type" value="Genomic_DNA"/>
</dbReference>
<dbReference type="InterPro" id="IPR008271">
    <property type="entry name" value="Ser/Thr_kinase_AS"/>
</dbReference>
<gene>
    <name evidence="2" type="ORF">RSOLAG22IIIB_03712</name>
</gene>
<evidence type="ECO:0000259" key="1">
    <source>
        <dbReference type="PROSITE" id="PS50011"/>
    </source>
</evidence>
<reference evidence="2 3" key="1">
    <citation type="submission" date="2015-07" db="EMBL/GenBank/DDBJ databases">
        <authorList>
            <person name="Noorani M."/>
        </authorList>
    </citation>
    <scope>NUCLEOTIDE SEQUENCE [LARGE SCALE GENOMIC DNA]</scope>
    <source>
        <strain evidence="2">BBA 69670</strain>
    </source>
</reference>
<evidence type="ECO:0000313" key="2">
    <source>
        <dbReference type="EMBL" id="CUA68846.1"/>
    </source>
</evidence>
<dbReference type="Gene3D" id="1.10.510.10">
    <property type="entry name" value="Transferase(Phosphotransferase) domain 1"/>
    <property type="match status" value="1"/>
</dbReference>
<dbReference type="InterPro" id="IPR000719">
    <property type="entry name" value="Prot_kinase_dom"/>
</dbReference>
<dbReference type="SMART" id="SM00220">
    <property type="entry name" value="S_TKc"/>
    <property type="match status" value="1"/>
</dbReference>
<dbReference type="AlphaFoldDB" id="A0A0K6FRL3"/>
<accession>A0A0K6FRL3</accession>
<dbReference type="InterPro" id="IPR053235">
    <property type="entry name" value="Ser_Thr_kinase"/>
</dbReference>
<dbReference type="PROSITE" id="PS00108">
    <property type="entry name" value="PROTEIN_KINASE_ST"/>
    <property type="match status" value="1"/>
</dbReference>
<feature type="domain" description="Protein kinase" evidence="1">
    <location>
        <begin position="1"/>
        <end position="209"/>
    </location>
</feature>
<name>A0A0K6FRL3_9AGAM</name>
<dbReference type="InterPro" id="IPR011009">
    <property type="entry name" value="Kinase-like_dom_sf"/>
</dbReference>
<dbReference type="GO" id="GO:0005524">
    <property type="term" value="F:ATP binding"/>
    <property type="evidence" value="ECO:0007669"/>
    <property type="project" value="InterPro"/>
</dbReference>
<dbReference type="PANTHER" id="PTHR24361">
    <property type="entry name" value="MITOGEN-ACTIVATED KINASE KINASE KINASE"/>
    <property type="match status" value="1"/>
</dbReference>
<dbReference type="GO" id="GO:0004674">
    <property type="term" value="F:protein serine/threonine kinase activity"/>
    <property type="evidence" value="ECO:0007669"/>
    <property type="project" value="TreeGrafter"/>
</dbReference>
<dbReference type="SUPFAM" id="SSF56112">
    <property type="entry name" value="Protein kinase-like (PK-like)"/>
    <property type="match status" value="1"/>
</dbReference>
<sequence>MLGFAHFRGQIALITPWMAAGSLKQHILRSSLPPPLQTCIQLANAVEYLHKTGIVHGDIKPDNVLITDQGRTQLADFGSAITLASTLNFTQTSSLKFTTRFAAPEVLKAEGCTFTKESDIYALGMTMFNIMSGQIPFADKVEVWVIIEVIQNKGQPSRPSFSKNLQGDVARDNMWDLLKWCFTYEPAARPKAGQVKGALIQIESLEEILGVEVLSQAK</sequence>
<dbReference type="PROSITE" id="PS50011">
    <property type="entry name" value="PROTEIN_KINASE_DOM"/>
    <property type="match status" value="1"/>
</dbReference>
<evidence type="ECO:0000313" key="3">
    <source>
        <dbReference type="Proteomes" id="UP000044841"/>
    </source>
</evidence>